<dbReference type="SUPFAM" id="SSF56112">
    <property type="entry name" value="Protein kinase-like (PK-like)"/>
    <property type="match status" value="1"/>
</dbReference>
<dbReference type="SUPFAM" id="SSF46565">
    <property type="entry name" value="Chaperone J-domain"/>
    <property type="match status" value="1"/>
</dbReference>
<dbReference type="STRING" id="48709.A0A1D2NHZ7"/>
<keyword evidence="2" id="KW-0723">Serine/threonine-protein kinase</keyword>
<dbReference type="InterPro" id="IPR036869">
    <property type="entry name" value="J_dom_sf"/>
</dbReference>
<evidence type="ECO:0000256" key="3">
    <source>
        <dbReference type="ARBA" id="ARBA00022679"/>
    </source>
</evidence>
<evidence type="ECO:0000313" key="13">
    <source>
        <dbReference type="Proteomes" id="UP000094527"/>
    </source>
</evidence>
<dbReference type="Pfam" id="PF00069">
    <property type="entry name" value="Pkinase"/>
    <property type="match status" value="1"/>
</dbReference>
<dbReference type="SMART" id="SM00220">
    <property type="entry name" value="S_TKc"/>
    <property type="match status" value="1"/>
</dbReference>
<name>A0A1D2NHZ7_ORCCI</name>
<dbReference type="PROSITE" id="PS50076">
    <property type="entry name" value="DNAJ_2"/>
    <property type="match status" value="1"/>
</dbReference>
<dbReference type="GO" id="GO:0005524">
    <property type="term" value="F:ATP binding"/>
    <property type="evidence" value="ECO:0007669"/>
    <property type="project" value="UniProtKB-KW"/>
</dbReference>
<dbReference type="InterPro" id="IPR008271">
    <property type="entry name" value="Ser/Thr_kinase_AS"/>
</dbReference>
<evidence type="ECO:0000259" key="11">
    <source>
        <dbReference type="PROSITE" id="PS50076"/>
    </source>
</evidence>
<dbReference type="GO" id="GO:0004674">
    <property type="term" value="F:protein serine/threonine kinase activity"/>
    <property type="evidence" value="ECO:0007669"/>
    <property type="project" value="UniProtKB-KW"/>
</dbReference>
<organism evidence="12 13">
    <name type="scientific">Orchesella cincta</name>
    <name type="common">Springtail</name>
    <name type="synonym">Podura cincta</name>
    <dbReference type="NCBI Taxonomy" id="48709"/>
    <lineage>
        <taxon>Eukaryota</taxon>
        <taxon>Metazoa</taxon>
        <taxon>Ecdysozoa</taxon>
        <taxon>Arthropoda</taxon>
        <taxon>Hexapoda</taxon>
        <taxon>Collembola</taxon>
        <taxon>Entomobryomorpha</taxon>
        <taxon>Entomobryoidea</taxon>
        <taxon>Orchesellidae</taxon>
        <taxon>Orchesellinae</taxon>
        <taxon>Orchesella</taxon>
    </lineage>
</organism>
<dbReference type="OMA" id="HYKNTNL"/>
<dbReference type="Proteomes" id="UP000094527">
    <property type="component" value="Unassembled WGS sequence"/>
</dbReference>
<feature type="region of interest" description="Disordered" evidence="9">
    <location>
        <begin position="570"/>
        <end position="602"/>
    </location>
</feature>
<dbReference type="InterPro" id="IPR011009">
    <property type="entry name" value="Kinase-like_dom_sf"/>
</dbReference>
<evidence type="ECO:0000256" key="1">
    <source>
        <dbReference type="ARBA" id="ARBA00012513"/>
    </source>
</evidence>
<feature type="region of interest" description="Disordered" evidence="9">
    <location>
        <begin position="285"/>
        <end position="312"/>
    </location>
</feature>
<comment type="caution">
    <text evidence="12">The sequence shown here is derived from an EMBL/GenBank/DDBJ whole genome shotgun (WGS) entry which is preliminary data.</text>
</comment>
<feature type="region of interest" description="Disordered" evidence="9">
    <location>
        <begin position="638"/>
        <end position="675"/>
    </location>
</feature>
<keyword evidence="13" id="KW-1185">Reference proteome</keyword>
<dbReference type="PANTHER" id="PTHR22967:SF57">
    <property type="entry name" value="AUXILIN, ISOFORM A-RELATED"/>
    <property type="match status" value="1"/>
</dbReference>
<feature type="compositionally biased region" description="Pro residues" evidence="9">
    <location>
        <begin position="337"/>
        <end position="349"/>
    </location>
</feature>
<dbReference type="AlphaFoldDB" id="A0A1D2NHZ7"/>
<comment type="catalytic activity">
    <reaction evidence="8">
        <text>L-seryl-[protein] + ATP = O-phospho-L-seryl-[protein] + ADP + H(+)</text>
        <dbReference type="Rhea" id="RHEA:17989"/>
        <dbReference type="Rhea" id="RHEA-COMP:9863"/>
        <dbReference type="Rhea" id="RHEA-COMP:11604"/>
        <dbReference type="ChEBI" id="CHEBI:15378"/>
        <dbReference type="ChEBI" id="CHEBI:29999"/>
        <dbReference type="ChEBI" id="CHEBI:30616"/>
        <dbReference type="ChEBI" id="CHEBI:83421"/>
        <dbReference type="ChEBI" id="CHEBI:456216"/>
        <dbReference type="EC" id="2.7.11.1"/>
    </reaction>
</comment>
<keyword evidence="3" id="KW-0808">Transferase</keyword>
<evidence type="ECO:0000256" key="5">
    <source>
        <dbReference type="ARBA" id="ARBA00022777"/>
    </source>
</evidence>
<evidence type="ECO:0000256" key="4">
    <source>
        <dbReference type="ARBA" id="ARBA00022741"/>
    </source>
</evidence>
<evidence type="ECO:0000313" key="12">
    <source>
        <dbReference type="EMBL" id="ODN04871.1"/>
    </source>
</evidence>
<feature type="region of interest" description="Disordered" evidence="9">
    <location>
        <begin position="336"/>
        <end position="372"/>
    </location>
</feature>
<keyword evidence="5 12" id="KW-0418">Kinase</keyword>
<evidence type="ECO:0000256" key="2">
    <source>
        <dbReference type="ARBA" id="ARBA00022527"/>
    </source>
</evidence>
<dbReference type="EMBL" id="LJIJ01000035">
    <property type="protein sequence ID" value="ODN04871.1"/>
    <property type="molecule type" value="Genomic_DNA"/>
</dbReference>
<feature type="domain" description="J" evidence="11">
    <location>
        <begin position="751"/>
        <end position="811"/>
    </location>
</feature>
<reference evidence="12 13" key="1">
    <citation type="journal article" date="2016" name="Genome Biol. Evol.">
        <title>Gene Family Evolution Reflects Adaptation to Soil Environmental Stressors in the Genome of the Collembolan Orchesella cincta.</title>
        <authorList>
            <person name="Faddeeva-Vakhrusheva A."/>
            <person name="Derks M.F."/>
            <person name="Anvar S.Y."/>
            <person name="Agamennone V."/>
            <person name="Suring W."/>
            <person name="Smit S."/>
            <person name="van Straalen N.M."/>
            <person name="Roelofs D."/>
        </authorList>
    </citation>
    <scope>NUCLEOTIDE SEQUENCE [LARGE SCALE GENOMIC DNA]</scope>
    <source>
        <tissue evidence="12">Mixed pool</tissue>
    </source>
</reference>
<dbReference type="Gene3D" id="1.10.510.10">
    <property type="entry name" value="Transferase(Phosphotransferase) domain 1"/>
    <property type="match status" value="1"/>
</dbReference>
<dbReference type="PROSITE" id="PS50011">
    <property type="entry name" value="PROTEIN_KINASE_DOM"/>
    <property type="match status" value="1"/>
</dbReference>
<dbReference type="OrthoDB" id="1717591at2759"/>
<evidence type="ECO:0000256" key="8">
    <source>
        <dbReference type="ARBA" id="ARBA00048679"/>
    </source>
</evidence>
<feature type="region of interest" description="Disordered" evidence="9">
    <location>
        <begin position="386"/>
        <end position="413"/>
    </location>
</feature>
<accession>A0A1D2NHZ7</accession>
<dbReference type="GO" id="GO:0005737">
    <property type="term" value="C:cytoplasm"/>
    <property type="evidence" value="ECO:0007669"/>
    <property type="project" value="TreeGrafter"/>
</dbReference>
<gene>
    <name evidence="12" type="ORF">Ocin01_01851</name>
</gene>
<feature type="domain" description="Protein kinase" evidence="10">
    <location>
        <begin position="1"/>
        <end position="255"/>
    </location>
</feature>
<feature type="compositionally biased region" description="Low complexity" evidence="9">
    <location>
        <begin position="593"/>
        <end position="602"/>
    </location>
</feature>
<feature type="compositionally biased region" description="Pro residues" evidence="9">
    <location>
        <begin position="393"/>
        <end position="411"/>
    </location>
</feature>
<dbReference type="FunFam" id="1.10.287.110:FF:000002">
    <property type="entry name" value="putative tyrosine-protein phosphatase auxilin isoform X2"/>
    <property type="match status" value="1"/>
</dbReference>
<dbReference type="PANTHER" id="PTHR22967">
    <property type="entry name" value="SERINE/THREONINE PROTEIN KINASE"/>
    <property type="match status" value="1"/>
</dbReference>
<dbReference type="InterPro" id="IPR001623">
    <property type="entry name" value="DnaJ_domain"/>
</dbReference>
<dbReference type="EC" id="2.7.11.1" evidence="1"/>
<proteinExistence type="predicted"/>
<dbReference type="PROSITE" id="PS00108">
    <property type="entry name" value="PROTEIN_KINASE_ST"/>
    <property type="match status" value="1"/>
</dbReference>
<dbReference type="Gene3D" id="1.10.287.110">
    <property type="entry name" value="DnaJ domain"/>
    <property type="match status" value="1"/>
</dbReference>
<keyword evidence="4" id="KW-0547">Nucleotide-binding</keyword>
<dbReference type="CDD" id="cd06257">
    <property type="entry name" value="DnaJ"/>
    <property type="match status" value="1"/>
</dbReference>
<keyword evidence="6" id="KW-0067">ATP-binding</keyword>
<feature type="compositionally biased region" description="Low complexity" evidence="9">
    <location>
        <begin position="302"/>
        <end position="312"/>
    </location>
</feature>
<sequence length="812" mass="88337">MSCGFSYVYRGVDVSSGELVAVKKMLSPDAESMKAIEQEVEFMRQFQHDFIIKFYGSIMRPVGRAKEYFIAMEYCQVQLPTPPLRFQHTAQVFAQTCRAIKYLHDFGIVHRDIKLENILIGSDGFVKLVDFGSATMEKIYPTPEWTMSKRTLVEEQIAQKTTPMYRAPEMLDLWSNHPIDEHADMWALGCLLFALNFGQHPFQDSNKLAIVNANYNLPKNVSDSNPIVCVIRGLLKVNPLDRLSFGQIFDLLQSIAESEGFSLNGKLPFKPPTSPVTVAGVIPNLSLGNGAPNRPPPPPSQAYPQQSSQGPAGLLSSIKVSSICTVVRQLKELVAQLPPPPPHRPPPPGAGHNQHGPPARPAPPSPKPPRSQHLEFENREYDLMQQRQNQAPPHRPAPPKPPPPRASPIPEPVQESVGNLLDISLDPSINQTNASTTQPINSTHSNLLDDLFGSAPPSNNNAVPQQAPNAFVDDLLWGNTTTTSSANVSASNYTSKRSDEVNLLGDTSDPFASLLGKSVPSAPTTGFSQPGFGGQSVFGAAPPPGPTILQPAAGTLPSSSSFQNLNFPKNHQQAGGENMNLLGAGNNSRMPKNSSSPNLLSDLSLDDLMGSAGKLNIGSQKPSIPGAAPASAAAANIGNKSNPSINQFGNGSYQPKPNYNRHQIFDASPTNPGEKKQTLNDAFGDILSSQGFASAKGGQQSKTINDLRKIEMYQNPNIDPTQLKVNEWREGKKKNIRALLASLHTVTWEGCNWEETNMSQMITPAQVKKTYRKACLAIHPDKQMGKDWEELAKLLFVELNEAWAAFEESQGS</sequence>
<comment type="catalytic activity">
    <reaction evidence="7">
        <text>L-threonyl-[protein] + ATP = O-phospho-L-threonyl-[protein] + ADP + H(+)</text>
        <dbReference type="Rhea" id="RHEA:46608"/>
        <dbReference type="Rhea" id="RHEA-COMP:11060"/>
        <dbReference type="Rhea" id="RHEA-COMP:11605"/>
        <dbReference type="ChEBI" id="CHEBI:15378"/>
        <dbReference type="ChEBI" id="CHEBI:30013"/>
        <dbReference type="ChEBI" id="CHEBI:30616"/>
        <dbReference type="ChEBI" id="CHEBI:61977"/>
        <dbReference type="ChEBI" id="CHEBI:456216"/>
        <dbReference type="EC" id="2.7.11.1"/>
    </reaction>
</comment>
<evidence type="ECO:0000256" key="6">
    <source>
        <dbReference type="ARBA" id="ARBA00022840"/>
    </source>
</evidence>
<evidence type="ECO:0000259" key="10">
    <source>
        <dbReference type="PROSITE" id="PS50011"/>
    </source>
</evidence>
<feature type="compositionally biased region" description="Pro residues" evidence="9">
    <location>
        <begin position="358"/>
        <end position="369"/>
    </location>
</feature>
<evidence type="ECO:0000256" key="9">
    <source>
        <dbReference type="SAM" id="MobiDB-lite"/>
    </source>
</evidence>
<feature type="compositionally biased region" description="Polar residues" evidence="9">
    <location>
        <begin position="643"/>
        <end position="661"/>
    </location>
</feature>
<evidence type="ECO:0000256" key="7">
    <source>
        <dbReference type="ARBA" id="ARBA00047899"/>
    </source>
</evidence>
<dbReference type="InterPro" id="IPR000719">
    <property type="entry name" value="Prot_kinase_dom"/>
</dbReference>
<protein>
    <recommendedName>
        <fullName evidence="1">non-specific serine/threonine protein kinase</fullName>
        <ecNumber evidence="1">2.7.11.1</ecNumber>
    </recommendedName>
</protein>